<proteinExistence type="predicted"/>
<dbReference type="Proteomes" id="UP000799441">
    <property type="component" value="Unassembled WGS sequence"/>
</dbReference>
<accession>A0A9P4QGP7</accession>
<evidence type="ECO:0000313" key="1">
    <source>
        <dbReference type="EMBL" id="KAF2724581.1"/>
    </source>
</evidence>
<dbReference type="EMBL" id="MU003771">
    <property type="protein sequence ID" value="KAF2724581.1"/>
    <property type="molecule type" value="Genomic_DNA"/>
</dbReference>
<evidence type="ECO:0000313" key="2">
    <source>
        <dbReference type="Proteomes" id="UP000799441"/>
    </source>
</evidence>
<organism evidence="1 2">
    <name type="scientific">Polychaeton citri CBS 116435</name>
    <dbReference type="NCBI Taxonomy" id="1314669"/>
    <lineage>
        <taxon>Eukaryota</taxon>
        <taxon>Fungi</taxon>
        <taxon>Dikarya</taxon>
        <taxon>Ascomycota</taxon>
        <taxon>Pezizomycotina</taxon>
        <taxon>Dothideomycetes</taxon>
        <taxon>Dothideomycetidae</taxon>
        <taxon>Capnodiales</taxon>
        <taxon>Capnodiaceae</taxon>
        <taxon>Polychaeton</taxon>
    </lineage>
</organism>
<sequence length="212" mass="24464">MACSAHCSHSRQYMDDSVYRSAQDASQPYMHDRLGLQSPGRGRDDYFAFDSDDSYDEIYDAGPSRRRKYSGRAPRDRRDVHELVRRTNLQVASVNNHLSHLTPNAQLHPMMCSDGSFPYSFRSPMGLQQLASLPTYDIDRILNEYGLPRQSGRYDASDDYDSSRRKGAKILMLLEFLGSLRLAESLRRSRRRDAVEIDGQYYRSSSRRALDY</sequence>
<name>A0A9P4QGP7_9PEZI</name>
<keyword evidence="2" id="KW-1185">Reference proteome</keyword>
<gene>
    <name evidence="1" type="ORF">K431DRAFT_291667</name>
</gene>
<reference evidence="1" key="1">
    <citation type="journal article" date="2020" name="Stud. Mycol.">
        <title>101 Dothideomycetes genomes: a test case for predicting lifestyles and emergence of pathogens.</title>
        <authorList>
            <person name="Haridas S."/>
            <person name="Albert R."/>
            <person name="Binder M."/>
            <person name="Bloem J."/>
            <person name="Labutti K."/>
            <person name="Salamov A."/>
            <person name="Andreopoulos B."/>
            <person name="Baker S."/>
            <person name="Barry K."/>
            <person name="Bills G."/>
            <person name="Bluhm B."/>
            <person name="Cannon C."/>
            <person name="Castanera R."/>
            <person name="Culley D."/>
            <person name="Daum C."/>
            <person name="Ezra D."/>
            <person name="Gonzalez J."/>
            <person name="Henrissat B."/>
            <person name="Kuo A."/>
            <person name="Liang C."/>
            <person name="Lipzen A."/>
            <person name="Lutzoni F."/>
            <person name="Magnuson J."/>
            <person name="Mondo S."/>
            <person name="Nolan M."/>
            <person name="Ohm R."/>
            <person name="Pangilinan J."/>
            <person name="Park H.-J."/>
            <person name="Ramirez L."/>
            <person name="Alfaro M."/>
            <person name="Sun H."/>
            <person name="Tritt A."/>
            <person name="Yoshinaga Y."/>
            <person name="Zwiers L.-H."/>
            <person name="Turgeon B."/>
            <person name="Goodwin S."/>
            <person name="Spatafora J."/>
            <person name="Crous P."/>
            <person name="Grigoriev I."/>
        </authorList>
    </citation>
    <scope>NUCLEOTIDE SEQUENCE</scope>
    <source>
        <strain evidence="1">CBS 116435</strain>
    </source>
</reference>
<protein>
    <submittedName>
        <fullName evidence="1">Uncharacterized protein</fullName>
    </submittedName>
</protein>
<dbReference type="OrthoDB" id="5389823at2759"/>
<dbReference type="AlphaFoldDB" id="A0A9P4QGP7"/>
<comment type="caution">
    <text evidence="1">The sequence shown here is derived from an EMBL/GenBank/DDBJ whole genome shotgun (WGS) entry which is preliminary data.</text>
</comment>